<dbReference type="Proteomes" id="UP000887576">
    <property type="component" value="Unplaced"/>
</dbReference>
<sequence>MIKNLIFILFVVEIFGQNEIPECVRECLKPLVRLQKTNADIYVKYEETCDKLEPAAECAKKCGAENHAIFHQVTTNYRIHCTEYEEELEDHLPCLARNAVTADSQCKKDCKIDITSDNQVAACKRTECLSICLVKKLAHTCPKAEGILKKISVKRAKELEIAREHQDFKLMPLECQNLHDSSHVERILEEL</sequence>
<dbReference type="WBParaSite" id="JU765_v2.g20737.t1">
    <property type="protein sequence ID" value="JU765_v2.g20737.t1"/>
    <property type="gene ID" value="JU765_v2.g20737"/>
</dbReference>
<proteinExistence type="predicted"/>
<name>A0AC34QZS3_9BILA</name>
<accession>A0AC34QZS3</accession>
<reference evidence="2" key="1">
    <citation type="submission" date="2022-11" db="UniProtKB">
        <authorList>
            <consortium name="WormBaseParasite"/>
        </authorList>
    </citation>
    <scope>IDENTIFICATION</scope>
</reference>
<evidence type="ECO:0000313" key="1">
    <source>
        <dbReference type="Proteomes" id="UP000887576"/>
    </source>
</evidence>
<organism evidence="1 2">
    <name type="scientific">Panagrolaimus sp. JU765</name>
    <dbReference type="NCBI Taxonomy" id="591449"/>
    <lineage>
        <taxon>Eukaryota</taxon>
        <taxon>Metazoa</taxon>
        <taxon>Ecdysozoa</taxon>
        <taxon>Nematoda</taxon>
        <taxon>Chromadorea</taxon>
        <taxon>Rhabditida</taxon>
        <taxon>Tylenchina</taxon>
        <taxon>Panagrolaimomorpha</taxon>
        <taxon>Panagrolaimoidea</taxon>
        <taxon>Panagrolaimidae</taxon>
        <taxon>Panagrolaimus</taxon>
    </lineage>
</organism>
<evidence type="ECO:0000313" key="2">
    <source>
        <dbReference type="WBParaSite" id="JU765_v2.g20737.t1"/>
    </source>
</evidence>
<protein>
    <submittedName>
        <fullName evidence="2">Chondroitin proteoglycan 4 domain-containing protein</fullName>
    </submittedName>
</protein>